<feature type="domain" description="Phage tail collar" evidence="1">
    <location>
        <begin position="7"/>
        <end position="63"/>
    </location>
</feature>
<evidence type="ECO:0000313" key="2">
    <source>
        <dbReference type="EMBL" id="QJD95221.1"/>
    </source>
</evidence>
<dbReference type="KEGG" id="mrob:HH214_04675"/>
<proteinExistence type="predicted"/>
<sequence>MGDNFLGEIRIFPYNKIPRGWAACDGTIMPIQNNQALFSLITAQFGGDGRVNFALPDLRGRVPLCAGAVPNTNSALTYTQGNPGGANSTTLTINNMPAHSHNVYVVNNPANQSAVEGNFLSEPAGSDNEFLPVSSVQGSLVAMSSSMISPSPGGGNPVSNMQPYRGLVFAIAVVGIYPPQP</sequence>
<dbReference type="InterPro" id="IPR011083">
    <property type="entry name" value="Phage_tail_collar_dom"/>
</dbReference>
<keyword evidence="3" id="KW-1185">Reference proteome</keyword>
<gene>
    <name evidence="2" type="ORF">HH214_04675</name>
</gene>
<evidence type="ECO:0000259" key="1">
    <source>
        <dbReference type="Pfam" id="PF07484"/>
    </source>
</evidence>
<dbReference type="Gene3D" id="3.90.1340.10">
    <property type="entry name" value="Phage tail collar domain"/>
    <property type="match status" value="1"/>
</dbReference>
<accession>A0A7L5DWU2</accession>
<dbReference type="Proteomes" id="UP000503278">
    <property type="component" value="Chromosome"/>
</dbReference>
<dbReference type="InterPro" id="IPR037053">
    <property type="entry name" value="Phage_tail_collar_dom_sf"/>
</dbReference>
<organism evidence="2 3">
    <name type="scientific">Mucilaginibacter robiniae</name>
    <dbReference type="NCBI Taxonomy" id="2728022"/>
    <lineage>
        <taxon>Bacteria</taxon>
        <taxon>Pseudomonadati</taxon>
        <taxon>Bacteroidota</taxon>
        <taxon>Sphingobacteriia</taxon>
        <taxon>Sphingobacteriales</taxon>
        <taxon>Sphingobacteriaceae</taxon>
        <taxon>Mucilaginibacter</taxon>
    </lineage>
</organism>
<dbReference type="SUPFAM" id="SSF88874">
    <property type="entry name" value="Receptor-binding domain of short tail fibre protein gp12"/>
    <property type="match status" value="1"/>
</dbReference>
<reference evidence="2 3" key="1">
    <citation type="submission" date="2020-04" db="EMBL/GenBank/DDBJ databases">
        <title>Genome sequencing of novel species.</title>
        <authorList>
            <person name="Heo J."/>
            <person name="Kim S.-J."/>
            <person name="Kim J.-S."/>
            <person name="Hong S.-B."/>
            <person name="Kwon S.-W."/>
        </authorList>
    </citation>
    <scope>NUCLEOTIDE SEQUENCE [LARGE SCALE GENOMIC DNA]</scope>
    <source>
        <strain evidence="2 3">F39-2</strain>
    </source>
</reference>
<name>A0A7L5DWU2_9SPHI</name>
<dbReference type="EMBL" id="CP051682">
    <property type="protein sequence ID" value="QJD95221.1"/>
    <property type="molecule type" value="Genomic_DNA"/>
</dbReference>
<dbReference type="Pfam" id="PF07484">
    <property type="entry name" value="Collar"/>
    <property type="match status" value="1"/>
</dbReference>
<evidence type="ECO:0000313" key="3">
    <source>
        <dbReference type="Proteomes" id="UP000503278"/>
    </source>
</evidence>
<dbReference type="RefSeq" id="WP_169606238.1">
    <property type="nucleotide sequence ID" value="NZ_CP051682.1"/>
</dbReference>
<dbReference type="AlphaFoldDB" id="A0A7L5DWU2"/>
<protein>
    <submittedName>
        <fullName evidence="2">Phage tail protein</fullName>
    </submittedName>
</protein>